<evidence type="ECO:0000256" key="1">
    <source>
        <dbReference type="ARBA" id="ARBA00009684"/>
    </source>
</evidence>
<sequence length="284" mass="31291">MLFEKAPAKINLTLDVLHKRDDGYHEVNMIMTTVDLYDRMSFEVLDHDEIVVESENRFVPDNEHNLAYQAAQLFKRKQGITQGVKIGIDKQIPVAAGLAGGSSDAAATLRGLNRLFETNLTYEQLEALAEEIGSDVPFCIKGGTQLAQGRGEKLTSISQLPPCYVVIAKPNIGVSTKDVYKQVDVAQMNHPDTQAMIEALDAQDFDGVCNQLNNVLEPITVNMHEEIAQIKERMEKAGAPGVLMSGSGPTVYTLVQQEAKAERIYNSLKGFCHDVYVVHALRSS</sequence>
<keyword evidence="7 9" id="KW-0067">ATP-binding</keyword>
<evidence type="ECO:0000256" key="7">
    <source>
        <dbReference type="ARBA" id="ARBA00022840"/>
    </source>
</evidence>
<dbReference type="EC" id="2.7.1.148" evidence="2 9"/>
<comment type="caution">
    <text evidence="12">The sequence shown here is derived from an EMBL/GenBank/DDBJ whole genome shotgun (WGS) entry which is preliminary data.</text>
</comment>
<dbReference type="PANTHER" id="PTHR43527:SF2">
    <property type="entry name" value="4-DIPHOSPHOCYTIDYL-2-C-METHYL-D-ERYTHRITOL KINASE, CHLOROPLASTIC"/>
    <property type="match status" value="1"/>
</dbReference>
<evidence type="ECO:0000256" key="6">
    <source>
        <dbReference type="ARBA" id="ARBA00022777"/>
    </source>
</evidence>
<keyword evidence="13" id="KW-1185">Reference proteome</keyword>
<dbReference type="HAMAP" id="MF_00061">
    <property type="entry name" value="IspE"/>
    <property type="match status" value="1"/>
</dbReference>
<evidence type="ECO:0000256" key="8">
    <source>
        <dbReference type="ARBA" id="ARBA00032554"/>
    </source>
</evidence>
<evidence type="ECO:0000259" key="11">
    <source>
        <dbReference type="Pfam" id="PF08544"/>
    </source>
</evidence>
<comment type="catalytic activity">
    <reaction evidence="9">
        <text>4-CDP-2-C-methyl-D-erythritol + ATP = 4-CDP-2-C-methyl-D-erythritol 2-phosphate + ADP + H(+)</text>
        <dbReference type="Rhea" id="RHEA:18437"/>
        <dbReference type="ChEBI" id="CHEBI:15378"/>
        <dbReference type="ChEBI" id="CHEBI:30616"/>
        <dbReference type="ChEBI" id="CHEBI:57823"/>
        <dbReference type="ChEBI" id="CHEBI:57919"/>
        <dbReference type="ChEBI" id="CHEBI:456216"/>
        <dbReference type="EC" id="2.7.1.148"/>
    </reaction>
</comment>
<comment type="similarity">
    <text evidence="1 9">Belongs to the GHMP kinase family. IspE subfamily.</text>
</comment>
<dbReference type="NCBIfam" id="NF011202">
    <property type="entry name" value="PRK14608.1"/>
    <property type="match status" value="1"/>
</dbReference>
<keyword evidence="6 9" id="KW-0418">Kinase</keyword>
<proteinExistence type="inferred from homology"/>
<dbReference type="Proteomes" id="UP001549167">
    <property type="component" value="Unassembled WGS sequence"/>
</dbReference>
<dbReference type="InterPro" id="IPR006204">
    <property type="entry name" value="GHMP_kinase_N_dom"/>
</dbReference>
<comment type="pathway">
    <text evidence="9">Isoprenoid biosynthesis; isopentenyl diphosphate biosynthesis via DXP pathway; isopentenyl diphosphate from 1-deoxy-D-xylulose 5-phosphate: step 3/6.</text>
</comment>
<dbReference type="SUPFAM" id="SSF54211">
    <property type="entry name" value="Ribosomal protein S5 domain 2-like"/>
    <property type="match status" value="1"/>
</dbReference>
<dbReference type="InterPro" id="IPR013750">
    <property type="entry name" value="GHMP_kinase_C_dom"/>
</dbReference>
<name>A0ABV2KVZ9_9BACI</name>
<feature type="domain" description="GHMP kinase C-terminal" evidence="11">
    <location>
        <begin position="196"/>
        <end position="272"/>
    </location>
</feature>
<keyword evidence="9" id="KW-0414">Isoprene biosynthesis</keyword>
<gene>
    <name evidence="9" type="primary">ispE</name>
    <name evidence="12" type="ORF">ABID56_001876</name>
</gene>
<dbReference type="InterPro" id="IPR014721">
    <property type="entry name" value="Ribsml_uS5_D2-typ_fold_subgr"/>
</dbReference>
<dbReference type="Pfam" id="PF00288">
    <property type="entry name" value="GHMP_kinases_N"/>
    <property type="match status" value="1"/>
</dbReference>
<evidence type="ECO:0000313" key="12">
    <source>
        <dbReference type="EMBL" id="MET3683766.1"/>
    </source>
</evidence>
<keyword evidence="4 9" id="KW-0808">Transferase</keyword>
<evidence type="ECO:0000256" key="2">
    <source>
        <dbReference type="ARBA" id="ARBA00012052"/>
    </source>
</evidence>
<organism evidence="12 13">
    <name type="scientific">Alkalibacillus flavidus</name>
    <dbReference type="NCBI Taxonomy" id="546021"/>
    <lineage>
        <taxon>Bacteria</taxon>
        <taxon>Bacillati</taxon>
        <taxon>Bacillota</taxon>
        <taxon>Bacilli</taxon>
        <taxon>Bacillales</taxon>
        <taxon>Bacillaceae</taxon>
        <taxon>Alkalibacillus</taxon>
    </lineage>
</organism>
<dbReference type="Gene3D" id="3.30.230.10">
    <property type="match status" value="1"/>
</dbReference>
<dbReference type="Pfam" id="PF08544">
    <property type="entry name" value="GHMP_kinases_C"/>
    <property type="match status" value="1"/>
</dbReference>
<dbReference type="Gene3D" id="3.30.70.890">
    <property type="entry name" value="GHMP kinase, C-terminal domain"/>
    <property type="match status" value="1"/>
</dbReference>
<reference evidence="12 13" key="1">
    <citation type="submission" date="2024-06" db="EMBL/GenBank/DDBJ databases">
        <title>Genomic Encyclopedia of Type Strains, Phase IV (KMG-IV): sequencing the most valuable type-strain genomes for metagenomic binning, comparative biology and taxonomic classification.</title>
        <authorList>
            <person name="Goeker M."/>
        </authorList>
    </citation>
    <scope>NUCLEOTIDE SEQUENCE [LARGE SCALE GENOMIC DNA]</scope>
    <source>
        <strain evidence="12 13">DSM 23520</strain>
    </source>
</reference>
<dbReference type="InterPro" id="IPR036554">
    <property type="entry name" value="GHMP_kinase_C_sf"/>
</dbReference>
<evidence type="ECO:0000256" key="4">
    <source>
        <dbReference type="ARBA" id="ARBA00022679"/>
    </source>
</evidence>
<dbReference type="InterPro" id="IPR004424">
    <property type="entry name" value="IspE"/>
</dbReference>
<dbReference type="EMBL" id="JBEPMX010000009">
    <property type="protein sequence ID" value="MET3683766.1"/>
    <property type="molecule type" value="Genomic_DNA"/>
</dbReference>
<evidence type="ECO:0000256" key="3">
    <source>
        <dbReference type="ARBA" id="ARBA00017473"/>
    </source>
</evidence>
<dbReference type="RefSeq" id="WP_354220473.1">
    <property type="nucleotide sequence ID" value="NZ_JBEPMX010000009.1"/>
</dbReference>
<evidence type="ECO:0000313" key="13">
    <source>
        <dbReference type="Proteomes" id="UP001549167"/>
    </source>
</evidence>
<dbReference type="PIRSF" id="PIRSF010376">
    <property type="entry name" value="IspE"/>
    <property type="match status" value="1"/>
</dbReference>
<feature type="domain" description="GHMP kinase N-terminal" evidence="10">
    <location>
        <begin position="65"/>
        <end position="143"/>
    </location>
</feature>
<feature type="binding site" evidence="9">
    <location>
        <begin position="93"/>
        <end position="103"/>
    </location>
    <ligand>
        <name>ATP</name>
        <dbReference type="ChEBI" id="CHEBI:30616"/>
    </ligand>
</feature>
<dbReference type="NCBIfam" id="TIGR00154">
    <property type="entry name" value="ispE"/>
    <property type="match status" value="1"/>
</dbReference>
<protein>
    <recommendedName>
        <fullName evidence="3 9">4-diphosphocytidyl-2-C-methyl-D-erythritol kinase</fullName>
        <shortName evidence="9">CMK</shortName>
        <ecNumber evidence="2 9">2.7.1.148</ecNumber>
    </recommendedName>
    <alternativeName>
        <fullName evidence="8 9">4-(cytidine-5'-diphospho)-2-C-methyl-D-erythritol kinase</fullName>
    </alternativeName>
</protein>
<evidence type="ECO:0000256" key="5">
    <source>
        <dbReference type="ARBA" id="ARBA00022741"/>
    </source>
</evidence>
<feature type="active site" evidence="9">
    <location>
        <position position="9"/>
    </location>
</feature>
<feature type="active site" evidence="9">
    <location>
        <position position="135"/>
    </location>
</feature>
<dbReference type="GO" id="GO:0050515">
    <property type="term" value="F:4-(cytidine 5'-diphospho)-2-C-methyl-D-erythritol kinase activity"/>
    <property type="evidence" value="ECO:0007669"/>
    <property type="project" value="UniProtKB-EC"/>
</dbReference>
<dbReference type="SUPFAM" id="SSF55060">
    <property type="entry name" value="GHMP Kinase, C-terminal domain"/>
    <property type="match status" value="1"/>
</dbReference>
<comment type="function">
    <text evidence="9">Catalyzes the phosphorylation of the position 2 hydroxy group of 4-diphosphocytidyl-2C-methyl-D-erythritol.</text>
</comment>
<accession>A0ABV2KVZ9</accession>
<dbReference type="InterPro" id="IPR020568">
    <property type="entry name" value="Ribosomal_Su5_D2-typ_SF"/>
</dbReference>
<dbReference type="PANTHER" id="PTHR43527">
    <property type="entry name" value="4-DIPHOSPHOCYTIDYL-2-C-METHYL-D-ERYTHRITOL KINASE, CHLOROPLASTIC"/>
    <property type="match status" value="1"/>
</dbReference>
<keyword evidence="5 9" id="KW-0547">Nucleotide-binding</keyword>
<evidence type="ECO:0000259" key="10">
    <source>
        <dbReference type="Pfam" id="PF00288"/>
    </source>
</evidence>
<evidence type="ECO:0000256" key="9">
    <source>
        <dbReference type="HAMAP-Rule" id="MF_00061"/>
    </source>
</evidence>